<dbReference type="PROSITE" id="PS00027">
    <property type="entry name" value="HOMEOBOX_1"/>
    <property type="match status" value="1"/>
</dbReference>
<dbReference type="GO" id="GO:0000978">
    <property type="term" value="F:RNA polymerase II cis-regulatory region sequence-specific DNA binding"/>
    <property type="evidence" value="ECO:0007669"/>
    <property type="project" value="TreeGrafter"/>
</dbReference>
<dbReference type="Pfam" id="PF00046">
    <property type="entry name" value="Homeodomain"/>
    <property type="match status" value="1"/>
</dbReference>
<dbReference type="PROSITE" id="PS50071">
    <property type="entry name" value="HOMEOBOX_2"/>
    <property type="match status" value="1"/>
</dbReference>
<protein>
    <recommendedName>
        <fullName evidence="8">Homeobox domain-containing protein</fullName>
    </recommendedName>
</protein>
<dbReference type="PANTHER" id="PTHR45664">
    <property type="entry name" value="PROTEIN ZERKNUELLT 1-RELATED"/>
    <property type="match status" value="1"/>
</dbReference>
<dbReference type="AlphaFoldDB" id="A0A9P0JQ85"/>
<feature type="compositionally biased region" description="Polar residues" evidence="7">
    <location>
        <begin position="109"/>
        <end position="119"/>
    </location>
</feature>
<dbReference type="GO" id="GO:0005634">
    <property type="term" value="C:nucleus"/>
    <property type="evidence" value="ECO:0007669"/>
    <property type="project" value="UniProtKB-SubCell"/>
</dbReference>
<evidence type="ECO:0000313" key="10">
    <source>
        <dbReference type="Proteomes" id="UP001152888"/>
    </source>
</evidence>
<feature type="compositionally biased region" description="Polar residues" evidence="7">
    <location>
        <begin position="20"/>
        <end position="34"/>
    </location>
</feature>
<keyword evidence="3 5" id="KW-0371">Homeobox</keyword>
<proteinExistence type="predicted"/>
<name>A0A9P0JQ85_ACAOB</name>
<feature type="DNA-binding region" description="Homeobox" evidence="5">
    <location>
        <begin position="36"/>
        <end position="95"/>
    </location>
</feature>
<dbReference type="SMART" id="SM00389">
    <property type="entry name" value="HOX"/>
    <property type="match status" value="1"/>
</dbReference>
<reference evidence="9" key="1">
    <citation type="submission" date="2022-03" db="EMBL/GenBank/DDBJ databases">
        <authorList>
            <person name="Sayadi A."/>
        </authorList>
    </citation>
    <scope>NUCLEOTIDE SEQUENCE</scope>
</reference>
<evidence type="ECO:0000259" key="8">
    <source>
        <dbReference type="PROSITE" id="PS50071"/>
    </source>
</evidence>
<dbReference type="GO" id="GO:0000981">
    <property type="term" value="F:DNA-binding transcription factor activity, RNA polymerase II-specific"/>
    <property type="evidence" value="ECO:0007669"/>
    <property type="project" value="InterPro"/>
</dbReference>
<keyword evidence="2 5" id="KW-0238">DNA-binding</keyword>
<organism evidence="9 10">
    <name type="scientific">Acanthoscelides obtectus</name>
    <name type="common">Bean weevil</name>
    <name type="synonym">Bruchus obtectus</name>
    <dbReference type="NCBI Taxonomy" id="200917"/>
    <lineage>
        <taxon>Eukaryota</taxon>
        <taxon>Metazoa</taxon>
        <taxon>Ecdysozoa</taxon>
        <taxon>Arthropoda</taxon>
        <taxon>Hexapoda</taxon>
        <taxon>Insecta</taxon>
        <taxon>Pterygota</taxon>
        <taxon>Neoptera</taxon>
        <taxon>Endopterygota</taxon>
        <taxon>Coleoptera</taxon>
        <taxon>Polyphaga</taxon>
        <taxon>Cucujiformia</taxon>
        <taxon>Chrysomeloidea</taxon>
        <taxon>Chrysomelidae</taxon>
        <taxon>Bruchinae</taxon>
        <taxon>Bruchini</taxon>
        <taxon>Acanthoscelides</taxon>
    </lineage>
</organism>
<accession>A0A9P0JQ85</accession>
<sequence>MARQTKCHFVSFQVQKIVSTSASSRPRPNSSGTSKAKRTRTAYTAHQLTQLEKQFHTEKYLCRRRRILMAQELSLTERQIKIWFQNRRMKYKREEKQRVSSPTLKFASSAASPTTTPGIQSIRPKHHLVTMRQAGHERACHRCYRETRGKITFGVTSIVRINVSN</sequence>
<evidence type="ECO:0000313" key="9">
    <source>
        <dbReference type="EMBL" id="CAH1957783.1"/>
    </source>
</evidence>
<comment type="subcellular location">
    <subcellularLocation>
        <location evidence="1 5 6">Nucleus</location>
    </subcellularLocation>
</comment>
<dbReference type="GO" id="GO:0045944">
    <property type="term" value="P:positive regulation of transcription by RNA polymerase II"/>
    <property type="evidence" value="ECO:0007669"/>
    <property type="project" value="UniProtKB-ARBA"/>
</dbReference>
<evidence type="ECO:0000256" key="7">
    <source>
        <dbReference type="SAM" id="MobiDB-lite"/>
    </source>
</evidence>
<dbReference type="SUPFAM" id="SSF46689">
    <property type="entry name" value="Homeodomain-like"/>
    <property type="match status" value="1"/>
</dbReference>
<dbReference type="InterPro" id="IPR001356">
    <property type="entry name" value="HD"/>
</dbReference>
<feature type="domain" description="Homeobox" evidence="8">
    <location>
        <begin position="34"/>
        <end position="94"/>
    </location>
</feature>
<evidence type="ECO:0000256" key="3">
    <source>
        <dbReference type="ARBA" id="ARBA00023155"/>
    </source>
</evidence>
<dbReference type="InterPro" id="IPR017970">
    <property type="entry name" value="Homeobox_CS"/>
</dbReference>
<dbReference type="Gene3D" id="1.10.10.60">
    <property type="entry name" value="Homeodomain-like"/>
    <property type="match status" value="1"/>
</dbReference>
<comment type="caution">
    <text evidence="9">The sequence shown here is derived from an EMBL/GenBank/DDBJ whole genome shotgun (WGS) entry which is preliminary data.</text>
</comment>
<keyword evidence="10" id="KW-1185">Reference proteome</keyword>
<dbReference type="Proteomes" id="UP001152888">
    <property type="component" value="Unassembled WGS sequence"/>
</dbReference>
<evidence type="ECO:0000256" key="2">
    <source>
        <dbReference type="ARBA" id="ARBA00023125"/>
    </source>
</evidence>
<dbReference type="InterPro" id="IPR020479">
    <property type="entry name" value="HD_metazoa"/>
</dbReference>
<dbReference type="PANTHER" id="PTHR45664:SF12">
    <property type="entry name" value="PANCREAS_DUODENUM HOMEOBOX PROTEIN 1"/>
    <property type="match status" value="1"/>
</dbReference>
<keyword evidence="4 5" id="KW-0539">Nucleus</keyword>
<dbReference type="PRINTS" id="PR00024">
    <property type="entry name" value="HOMEOBOX"/>
</dbReference>
<dbReference type="CDD" id="cd00086">
    <property type="entry name" value="homeodomain"/>
    <property type="match status" value="1"/>
</dbReference>
<evidence type="ECO:0000256" key="4">
    <source>
        <dbReference type="ARBA" id="ARBA00023242"/>
    </source>
</evidence>
<dbReference type="EMBL" id="CAKOFQ010006673">
    <property type="protein sequence ID" value="CAH1957783.1"/>
    <property type="molecule type" value="Genomic_DNA"/>
</dbReference>
<feature type="region of interest" description="Disordered" evidence="7">
    <location>
        <begin position="20"/>
        <end position="41"/>
    </location>
</feature>
<gene>
    <name evidence="9" type="ORF">ACAOBT_LOCUS2288</name>
</gene>
<evidence type="ECO:0000256" key="6">
    <source>
        <dbReference type="RuleBase" id="RU000682"/>
    </source>
</evidence>
<evidence type="ECO:0000256" key="5">
    <source>
        <dbReference type="PROSITE-ProRule" id="PRU00108"/>
    </source>
</evidence>
<feature type="region of interest" description="Disordered" evidence="7">
    <location>
        <begin position="102"/>
        <end position="121"/>
    </location>
</feature>
<dbReference type="InterPro" id="IPR009057">
    <property type="entry name" value="Homeodomain-like_sf"/>
</dbReference>
<evidence type="ECO:0000256" key="1">
    <source>
        <dbReference type="ARBA" id="ARBA00004123"/>
    </source>
</evidence>
<dbReference type="OrthoDB" id="6159439at2759"/>